<name>A0A699XWF6_TANCI</name>
<dbReference type="EMBL" id="BKCJ011875429">
    <property type="protein sequence ID" value="GFD60254.1"/>
    <property type="molecule type" value="Genomic_DNA"/>
</dbReference>
<accession>A0A699XWF6</accession>
<proteinExistence type="predicted"/>
<sequence length="81" mass="8842">GCAVANESLRTLQQLDANGAWEVFREEWKSSSPSSPTDVDGNGSRTCFPPSSTDVDGKEPQTWSMWSPSFLHATSHLPCID</sequence>
<reference evidence="2" key="1">
    <citation type="journal article" date="2019" name="Sci. Rep.">
        <title>Draft genome of Tanacetum cinerariifolium, the natural source of mosquito coil.</title>
        <authorList>
            <person name="Yamashiro T."/>
            <person name="Shiraishi A."/>
            <person name="Satake H."/>
            <person name="Nakayama K."/>
        </authorList>
    </citation>
    <scope>NUCLEOTIDE SEQUENCE</scope>
</reference>
<feature type="region of interest" description="Disordered" evidence="1">
    <location>
        <begin position="27"/>
        <end position="60"/>
    </location>
</feature>
<gene>
    <name evidence="2" type="ORF">Tci_932223</name>
</gene>
<evidence type="ECO:0000313" key="2">
    <source>
        <dbReference type="EMBL" id="GFD60254.1"/>
    </source>
</evidence>
<feature type="non-terminal residue" evidence="2">
    <location>
        <position position="1"/>
    </location>
</feature>
<feature type="compositionally biased region" description="Polar residues" evidence="1">
    <location>
        <begin position="30"/>
        <end position="54"/>
    </location>
</feature>
<protein>
    <submittedName>
        <fullName evidence="2">Uncharacterized protein</fullName>
    </submittedName>
</protein>
<organism evidence="2">
    <name type="scientific">Tanacetum cinerariifolium</name>
    <name type="common">Dalmatian daisy</name>
    <name type="synonym">Chrysanthemum cinerariifolium</name>
    <dbReference type="NCBI Taxonomy" id="118510"/>
    <lineage>
        <taxon>Eukaryota</taxon>
        <taxon>Viridiplantae</taxon>
        <taxon>Streptophyta</taxon>
        <taxon>Embryophyta</taxon>
        <taxon>Tracheophyta</taxon>
        <taxon>Spermatophyta</taxon>
        <taxon>Magnoliopsida</taxon>
        <taxon>eudicotyledons</taxon>
        <taxon>Gunneridae</taxon>
        <taxon>Pentapetalae</taxon>
        <taxon>asterids</taxon>
        <taxon>campanulids</taxon>
        <taxon>Asterales</taxon>
        <taxon>Asteraceae</taxon>
        <taxon>Asteroideae</taxon>
        <taxon>Anthemideae</taxon>
        <taxon>Anthemidinae</taxon>
        <taxon>Tanacetum</taxon>
    </lineage>
</organism>
<dbReference type="AlphaFoldDB" id="A0A699XWF6"/>
<comment type="caution">
    <text evidence="2">The sequence shown here is derived from an EMBL/GenBank/DDBJ whole genome shotgun (WGS) entry which is preliminary data.</text>
</comment>
<feature type="non-terminal residue" evidence="2">
    <location>
        <position position="81"/>
    </location>
</feature>
<evidence type="ECO:0000256" key="1">
    <source>
        <dbReference type="SAM" id="MobiDB-lite"/>
    </source>
</evidence>